<evidence type="ECO:0000259" key="4">
    <source>
        <dbReference type="Pfam" id="PF01778"/>
    </source>
</evidence>
<keyword evidence="6" id="KW-1185">Reference proteome</keyword>
<keyword evidence="2" id="KW-0689">Ribosomal protein</keyword>
<evidence type="ECO:0000256" key="1">
    <source>
        <dbReference type="ARBA" id="ARBA00007926"/>
    </source>
</evidence>
<evidence type="ECO:0000313" key="5">
    <source>
        <dbReference type="EMBL" id="TYG62010.1"/>
    </source>
</evidence>
<dbReference type="InterPro" id="IPR029004">
    <property type="entry name" value="Ribosomal_eL28/Mak16"/>
</dbReference>
<dbReference type="InterPro" id="IPR002672">
    <property type="entry name" value="Ribosomal_eL28"/>
</dbReference>
<accession>A0A5D2C059</accession>
<dbReference type="AlphaFoldDB" id="A0A5D2C059"/>
<dbReference type="EMBL" id="CM017707">
    <property type="protein sequence ID" value="TYG62010.1"/>
    <property type="molecule type" value="Genomic_DNA"/>
</dbReference>
<gene>
    <name evidence="5" type="ORF">ES288_D07G194300v1</name>
</gene>
<reference evidence="5 6" key="1">
    <citation type="submission" date="2019-06" db="EMBL/GenBank/DDBJ databases">
        <title>WGS assembly of Gossypium darwinii.</title>
        <authorList>
            <person name="Chen Z.J."/>
            <person name="Sreedasyam A."/>
            <person name="Ando A."/>
            <person name="Song Q."/>
            <person name="De L."/>
            <person name="Hulse-Kemp A."/>
            <person name="Ding M."/>
            <person name="Ye W."/>
            <person name="Kirkbride R."/>
            <person name="Jenkins J."/>
            <person name="Plott C."/>
            <person name="Lovell J."/>
            <person name="Lin Y.-M."/>
            <person name="Vaughn R."/>
            <person name="Liu B."/>
            <person name="Li W."/>
            <person name="Simpson S."/>
            <person name="Scheffler B."/>
            <person name="Saski C."/>
            <person name="Grover C."/>
            <person name="Hu G."/>
            <person name="Conover J."/>
            <person name="Carlson J."/>
            <person name="Shu S."/>
            <person name="Boston L."/>
            <person name="Williams M."/>
            <person name="Peterson D."/>
            <person name="Mcgee K."/>
            <person name="Jones D."/>
            <person name="Wendel J."/>
            <person name="Stelly D."/>
            <person name="Grimwood J."/>
            <person name="Schmutz J."/>
        </authorList>
    </citation>
    <scope>NUCLEOTIDE SEQUENCE [LARGE SCALE GENOMIC DNA]</scope>
    <source>
        <strain evidence="5">1808015.09</strain>
    </source>
</reference>
<dbReference type="GO" id="GO:0003735">
    <property type="term" value="F:structural constituent of ribosome"/>
    <property type="evidence" value="ECO:0007669"/>
    <property type="project" value="InterPro"/>
</dbReference>
<dbReference type="GO" id="GO:1990904">
    <property type="term" value="C:ribonucleoprotein complex"/>
    <property type="evidence" value="ECO:0007669"/>
    <property type="project" value="UniProtKB-KW"/>
</dbReference>
<dbReference type="Pfam" id="PF01778">
    <property type="entry name" value="Ribosomal_L28e"/>
    <property type="match status" value="1"/>
</dbReference>
<dbReference type="GO" id="GO:0005840">
    <property type="term" value="C:ribosome"/>
    <property type="evidence" value="ECO:0007669"/>
    <property type="project" value="UniProtKB-KW"/>
</dbReference>
<evidence type="ECO:0000256" key="3">
    <source>
        <dbReference type="ARBA" id="ARBA00023274"/>
    </source>
</evidence>
<proteinExistence type="inferred from homology"/>
<evidence type="ECO:0000313" key="6">
    <source>
        <dbReference type="Proteomes" id="UP000323506"/>
    </source>
</evidence>
<organism evidence="5 6">
    <name type="scientific">Gossypium darwinii</name>
    <name type="common">Darwin's cotton</name>
    <name type="synonym">Gossypium barbadense var. darwinii</name>
    <dbReference type="NCBI Taxonomy" id="34276"/>
    <lineage>
        <taxon>Eukaryota</taxon>
        <taxon>Viridiplantae</taxon>
        <taxon>Streptophyta</taxon>
        <taxon>Embryophyta</taxon>
        <taxon>Tracheophyta</taxon>
        <taxon>Spermatophyta</taxon>
        <taxon>Magnoliopsida</taxon>
        <taxon>eudicotyledons</taxon>
        <taxon>Gunneridae</taxon>
        <taxon>Pentapetalae</taxon>
        <taxon>rosids</taxon>
        <taxon>malvids</taxon>
        <taxon>Malvales</taxon>
        <taxon>Malvaceae</taxon>
        <taxon>Malvoideae</taxon>
        <taxon>Gossypium</taxon>
    </lineage>
</organism>
<evidence type="ECO:0000256" key="2">
    <source>
        <dbReference type="ARBA" id="ARBA00022980"/>
    </source>
</evidence>
<protein>
    <recommendedName>
        <fullName evidence="4">Ribosomal eL28/Mak16 domain-containing protein</fullName>
    </recommendedName>
</protein>
<feature type="domain" description="Ribosomal eL28/Mak16" evidence="4">
    <location>
        <begin position="6"/>
        <end position="104"/>
    </location>
</feature>
<dbReference type="Proteomes" id="UP000323506">
    <property type="component" value="Chromosome D07"/>
</dbReference>
<name>A0A5D2C059_GOSDA</name>
<keyword evidence="3" id="KW-0687">Ribonucleoprotein</keyword>
<dbReference type="PANTHER" id="PTHR10544">
    <property type="entry name" value="60S RIBOSOMAL PROTEIN L28"/>
    <property type="match status" value="1"/>
</dbReference>
<dbReference type="GO" id="GO:0006412">
    <property type="term" value="P:translation"/>
    <property type="evidence" value="ECO:0007669"/>
    <property type="project" value="InterPro"/>
</dbReference>
<dbReference type="Gene3D" id="3.30.390.110">
    <property type="match status" value="2"/>
</dbReference>
<comment type="similarity">
    <text evidence="1">Belongs to the eukaryotic ribosomal protein eL28 family.</text>
</comment>
<sequence length="196" mass="22341">MPYYGLIWKVVKKNNCFLVRQFGRGTTSFQFSKEPNNLYNLHSYKHSRLANKKTVTIQSGGKDQSVLSATTKPKKQNKPSALLHKSLMKKEFARMAKAVKNQVNITCHSSINFLGRSCSDEAITCKKDLFVGFFYEIYLYSDNLVLGAFLVTDNYYRPDLTKTALARLSAVDRSLKVAKSSVKKRNRQALKVRGRK</sequence>